<dbReference type="Gene3D" id="3.40.50.1010">
    <property type="entry name" value="5'-nuclease"/>
    <property type="match status" value="1"/>
</dbReference>
<dbReference type="GO" id="GO:0004540">
    <property type="term" value="F:RNA nuclease activity"/>
    <property type="evidence" value="ECO:0007669"/>
    <property type="project" value="InterPro"/>
</dbReference>
<evidence type="ECO:0000313" key="2">
    <source>
        <dbReference type="EMBL" id="OGM91095.1"/>
    </source>
</evidence>
<dbReference type="CDD" id="cd10911">
    <property type="entry name" value="PIN_LabA"/>
    <property type="match status" value="1"/>
</dbReference>
<dbReference type="PANTHER" id="PTHR35458:SF2">
    <property type="entry name" value="SLR0755 PROTEIN"/>
    <property type="match status" value="1"/>
</dbReference>
<name>A0A1F8DTD9_9BACT</name>
<dbReference type="STRING" id="1802555.A2755_00030"/>
<dbReference type="InterPro" id="IPR047140">
    <property type="entry name" value="LabA"/>
</dbReference>
<dbReference type="EMBL" id="MGIP01000012">
    <property type="protein sequence ID" value="OGM91095.1"/>
    <property type="molecule type" value="Genomic_DNA"/>
</dbReference>
<evidence type="ECO:0000259" key="1">
    <source>
        <dbReference type="Pfam" id="PF01936"/>
    </source>
</evidence>
<feature type="domain" description="NYN" evidence="1">
    <location>
        <begin position="9"/>
        <end position="156"/>
    </location>
</feature>
<sequence length="170" mass="19892">MIGQFVAGKVYVFIDAANIFYSQRTLKWRISYERLRRYFESECDLGKIFIYTATDAKRPNQEKFVRMLTSNGFIVRTKPVKQIRIAEGVYQWKGNFDVELTMDMLDHLNAYDTAVLLSGDSDFAPVIDRVKSHQKRVIMMSVKGHISKELLDRAKYVNLKKLKRDIELVE</sequence>
<gene>
    <name evidence="2" type="ORF">A2755_00030</name>
</gene>
<dbReference type="PANTHER" id="PTHR35458">
    <property type="entry name" value="SLR0755 PROTEIN"/>
    <property type="match status" value="1"/>
</dbReference>
<evidence type="ECO:0000313" key="3">
    <source>
        <dbReference type="Proteomes" id="UP000177029"/>
    </source>
</evidence>
<organism evidence="2 3">
    <name type="scientific">Candidatus Wolfebacteria bacterium RIFCSPHIGHO2_01_FULL_48_22</name>
    <dbReference type="NCBI Taxonomy" id="1802555"/>
    <lineage>
        <taxon>Bacteria</taxon>
        <taxon>Candidatus Wolfeibacteriota</taxon>
    </lineage>
</organism>
<accession>A0A1F8DTD9</accession>
<dbReference type="InterPro" id="IPR021139">
    <property type="entry name" value="NYN"/>
</dbReference>
<proteinExistence type="predicted"/>
<reference evidence="2 3" key="1">
    <citation type="journal article" date="2016" name="Nat. Commun.">
        <title>Thousands of microbial genomes shed light on interconnected biogeochemical processes in an aquifer system.</title>
        <authorList>
            <person name="Anantharaman K."/>
            <person name="Brown C.T."/>
            <person name="Hug L.A."/>
            <person name="Sharon I."/>
            <person name="Castelle C.J."/>
            <person name="Probst A.J."/>
            <person name="Thomas B.C."/>
            <person name="Singh A."/>
            <person name="Wilkins M.J."/>
            <person name="Karaoz U."/>
            <person name="Brodie E.L."/>
            <person name="Williams K.H."/>
            <person name="Hubbard S.S."/>
            <person name="Banfield J.F."/>
        </authorList>
    </citation>
    <scope>NUCLEOTIDE SEQUENCE [LARGE SCALE GENOMIC DNA]</scope>
</reference>
<comment type="caution">
    <text evidence="2">The sequence shown here is derived from an EMBL/GenBank/DDBJ whole genome shotgun (WGS) entry which is preliminary data.</text>
</comment>
<dbReference type="AlphaFoldDB" id="A0A1F8DTD9"/>
<dbReference type="Pfam" id="PF01936">
    <property type="entry name" value="NYN"/>
    <property type="match status" value="1"/>
</dbReference>
<dbReference type="Proteomes" id="UP000177029">
    <property type="component" value="Unassembled WGS sequence"/>
</dbReference>
<protein>
    <recommendedName>
        <fullName evidence="1">NYN domain-containing protein</fullName>
    </recommendedName>
</protein>